<comment type="activity regulation">
    <text evidence="13">Mycophenolic acid (MPA) is a non-competitive inhibitor that prevents formation of the closed enzyme conformation by binding to the same site as the amobile flap. In contrast, mizoribine monophosphate (MZP) is a competitive inhibitor that induces the closed conformation. MPA is a potent inhibitor of mammalian IMPDHs but a poor inhibitor of the bacterial enzymes. MZP is a more potent inhibitor of bacterial IMPDH.</text>
</comment>
<comment type="function">
    <text evidence="13">Catalyzes the conversion of inosine 5'-phosphate (IMP) to xanthosine 5'-phosphate (XMP), the first committed and rate-limiting step in the de novo synthesis of guanine nucleotides, and therefore plays an important role in the regulation of cell growth.</text>
</comment>
<dbReference type="PROSITE" id="PS51371">
    <property type="entry name" value="CBS"/>
    <property type="match status" value="2"/>
</dbReference>
<evidence type="ECO:0000256" key="16">
    <source>
        <dbReference type="PIRSR" id="PIRSR000130-3"/>
    </source>
</evidence>
<dbReference type="InterPro" id="IPR013785">
    <property type="entry name" value="Aldolase_TIM"/>
</dbReference>
<keyword evidence="7 13" id="KW-0658">Purine biosynthesis</keyword>
<evidence type="ECO:0000256" key="13">
    <source>
        <dbReference type="HAMAP-Rule" id="MF_01964"/>
    </source>
</evidence>
<dbReference type="Gene3D" id="3.20.20.70">
    <property type="entry name" value="Aldolase class I"/>
    <property type="match status" value="1"/>
</dbReference>
<feature type="binding site" description="in other chain" evidence="13 17">
    <location>
        <position position="306"/>
    </location>
    <ligand>
        <name>K(+)</name>
        <dbReference type="ChEBI" id="CHEBI:29103"/>
        <note>ligand shared between two tetrameric partners</note>
    </ligand>
</feature>
<dbReference type="GO" id="GO:0006183">
    <property type="term" value="P:GTP biosynthetic process"/>
    <property type="evidence" value="ECO:0007669"/>
    <property type="project" value="TreeGrafter"/>
</dbReference>
<evidence type="ECO:0000256" key="12">
    <source>
        <dbReference type="ARBA" id="ARBA00048028"/>
    </source>
</evidence>
<evidence type="ECO:0000256" key="2">
    <source>
        <dbReference type="ARBA" id="ARBA00005502"/>
    </source>
</evidence>
<evidence type="ECO:0000256" key="10">
    <source>
        <dbReference type="ARBA" id="ARBA00023027"/>
    </source>
</evidence>
<accession>A0A3T0D632</accession>
<evidence type="ECO:0000256" key="11">
    <source>
        <dbReference type="ARBA" id="ARBA00023122"/>
    </source>
</evidence>
<keyword evidence="5" id="KW-0677">Repeat</keyword>
<dbReference type="GO" id="GO:0046872">
    <property type="term" value="F:metal ion binding"/>
    <property type="evidence" value="ECO:0007669"/>
    <property type="project" value="UniProtKB-UniRule"/>
</dbReference>
<keyword evidence="11 18" id="KW-0129">CBS domain</keyword>
<feature type="binding site" evidence="13 15">
    <location>
        <position position="414"/>
    </location>
    <ligand>
        <name>IMP</name>
        <dbReference type="ChEBI" id="CHEBI:58053"/>
    </ligand>
</feature>
<feature type="binding site" evidence="13">
    <location>
        <position position="469"/>
    </location>
    <ligand>
        <name>K(+)</name>
        <dbReference type="ChEBI" id="CHEBI:29103"/>
        <note>ligand shared between two tetrameric partners</note>
    </ligand>
</feature>
<dbReference type="FunFam" id="3.20.20.70:FF:000003">
    <property type="entry name" value="GMP reductase"/>
    <property type="match status" value="1"/>
</dbReference>
<evidence type="ECO:0000256" key="4">
    <source>
        <dbReference type="ARBA" id="ARBA00022723"/>
    </source>
</evidence>
<sequence>MSFKDKVIKEALTFDDVLLVPQYSEVLPKDVDVSTYLTRTIKLNIPLMSAGMDTVTESRMAIAIAREGGIGVIHKNMTIEEQASEVDKVKRSEHGVIVDPFYLSPENKIYEAMELMAKYRISGVPITVNGKLVGIITNRDIRFETDYSKPIKEVMTSSNLITAKEGITLEEAKEIMKKHKIEKLPIVDDEGNLKGLITIKDIEKAVKYPNAAKDSRGRLLCAAAVGVSKDTEQRVNALVKAQVDVIVVDTAHGHSKGVIETVKKIKAKYPNLQVVAGNIATAEAAHDLIKAGADCIKVGIGPGSICTTRVVAGIGVPQITAIMDCADVAKEYGIPVIADGGIRYSGDITKALAAGADVVMIGSLFAGCEESPGECEIYQGRRFKVYRGMGSLSAMKAGSKDRYFQEDASKLVPEGVEGRVPYKGPLEDTVFQLVGGLKAGMGYCGARTIKELQEKAKFVKITQAGVRESHPHDIYITKEAPNYSLHVE</sequence>
<keyword evidence="8 13" id="KW-0630">Potassium</keyword>
<dbReference type="CDD" id="cd00381">
    <property type="entry name" value="IMPDH"/>
    <property type="match status" value="1"/>
</dbReference>
<keyword evidence="9 13" id="KW-0560">Oxidoreductase</keyword>
<dbReference type="Pfam" id="PF00478">
    <property type="entry name" value="IMPDH"/>
    <property type="match status" value="1"/>
</dbReference>
<feature type="binding site" evidence="13">
    <location>
        <position position="470"/>
    </location>
    <ligand>
        <name>K(+)</name>
        <dbReference type="ChEBI" id="CHEBI:29103"/>
        <note>ligand shared between two tetrameric partners</note>
    </ligand>
</feature>
<feature type="binding site" description="in other chain" evidence="13 17">
    <location>
        <position position="303"/>
    </location>
    <ligand>
        <name>K(+)</name>
        <dbReference type="ChEBI" id="CHEBI:29103"/>
        <note>ligand shared between two tetrameric partners</note>
    </ligand>
</feature>
<comment type="similarity">
    <text evidence="2 13 19">Belongs to the IMPDH/GMPR family.</text>
</comment>
<dbReference type="SMART" id="SM01240">
    <property type="entry name" value="IMPDH"/>
    <property type="match status" value="1"/>
</dbReference>
<dbReference type="HAMAP" id="MF_01964">
    <property type="entry name" value="IMPDH"/>
    <property type="match status" value="1"/>
</dbReference>
<name>A0A3T0D632_9FIRM</name>
<keyword evidence="10 13" id="KW-0520">NAD</keyword>
<comment type="catalytic activity">
    <reaction evidence="12 13 20">
        <text>IMP + NAD(+) + H2O = XMP + NADH + H(+)</text>
        <dbReference type="Rhea" id="RHEA:11708"/>
        <dbReference type="ChEBI" id="CHEBI:15377"/>
        <dbReference type="ChEBI" id="CHEBI:15378"/>
        <dbReference type="ChEBI" id="CHEBI:57464"/>
        <dbReference type="ChEBI" id="CHEBI:57540"/>
        <dbReference type="ChEBI" id="CHEBI:57945"/>
        <dbReference type="ChEBI" id="CHEBI:58053"/>
        <dbReference type="EC" id="1.1.1.205"/>
    </reaction>
</comment>
<evidence type="ECO:0000256" key="9">
    <source>
        <dbReference type="ARBA" id="ARBA00023002"/>
    </source>
</evidence>
<dbReference type="NCBIfam" id="TIGR01302">
    <property type="entry name" value="IMP_dehydrog"/>
    <property type="match status" value="1"/>
</dbReference>
<dbReference type="PANTHER" id="PTHR11911:SF111">
    <property type="entry name" value="INOSINE-5'-MONOPHOSPHATE DEHYDROGENASE"/>
    <property type="match status" value="1"/>
</dbReference>
<dbReference type="PANTHER" id="PTHR11911">
    <property type="entry name" value="INOSINE-5-MONOPHOSPHATE DEHYDROGENASE RELATED"/>
    <property type="match status" value="1"/>
</dbReference>
<reference evidence="22 23" key="1">
    <citation type="submission" date="2018-12" db="EMBL/GenBank/DDBJ databases">
        <title>Genome sequence from the cellulolytic species, Caldicellulosiruptor changbaiensis.</title>
        <authorList>
            <person name="Blumer-Schuette S.E."/>
            <person name="Mendoza C."/>
        </authorList>
    </citation>
    <scope>NUCLEOTIDE SEQUENCE [LARGE SCALE GENOMIC DNA]</scope>
    <source>
        <strain evidence="22 23">CBS-Z</strain>
    </source>
</reference>
<evidence type="ECO:0000259" key="21">
    <source>
        <dbReference type="PROSITE" id="PS51371"/>
    </source>
</evidence>
<feature type="binding site" description="in other chain" evidence="13 17">
    <location>
        <position position="301"/>
    </location>
    <ligand>
        <name>K(+)</name>
        <dbReference type="ChEBI" id="CHEBI:29103"/>
        <note>ligand shared between two tetrameric partners</note>
    </ligand>
</feature>
<evidence type="ECO:0000313" key="22">
    <source>
        <dbReference type="EMBL" id="AZT90550.1"/>
    </source>
</evidence>
<dbReference type="SUPFAM" id="SSF54631">
    <property type="entry name" value="CBS-domain pair"/>
    <property type="match status" value="1"/>
</dbReference>
<feature type="active site" description="Proton acceptor" evidence="13 14">
    <location>
        <position position="402"/>
    </location>
</feature>
<dbReference type="InterPro" id="IPR005990">
    <property type="entry name" value="IMP_DH"/>
</dbReference>
<evidence type="ECO:0000256" key="14">
    <source>
        <dbReference type="PIRSR" id="PIRSR000130-1"/>
    </source>
</evidence>
<dbReference type="Proteomes" id="UP000282930">
    <property type="component" value="Chromosome"/>
</dbReference>
<dbReference type="PIRSF" id="PIRSF000130">
    <property type="entry name" value="IMPDH"/>
    <property type="match status" value="1"/>
</dbReference>
<dbReference type="GO" id="GO:0003938">
    <property type="term" value="F:IMP dehydrogenase activity"/>
    <property type="evidence" value="ECO:0007669"/>
    <property type="project" value="UniProtKB-UniRule"/>
</dbReference>
<evidence type="ECO:0000256" key="7">
    <source>
        <dbReference type="ARBA" id="ARBA00022755"/>
    </source>
</evidence>
<dbReference type="PROSITE" id="PS00487">
    <property type="entry name" value="IMP_DH_GMP_RED"/>
    <property type="match status" value="1"/>
</dbReference>
<evidence type="ECO:0000256" key="19">
    <source>
        <dbReference type="RuleBase" id="RU003927"/>
    </source>
</evidence>
<comment type="pathway">
    <text evidence="13 20">Purine metabolism; XMP biosynthesis via de novo pathway; XMP from IMP: step 1/1.</text>
</comment>
<evidence type="ECO:0000256" key="18">
    <source>
        <dbReference type="PROSITE-ProRule" id="PRU00703"/>
    </source>
</evidence>
<feature type="binding site" evidence="13 15">
    <location>
        <begin position="362"/>
        <end position="363"/>
    </location>
    <ligand>
        <name>IMP</name>
        <dbReference type="ChEBI" id="CHEBI:58053"/>
    </ligand>
</feature>
<evidence type="ECO:0000256" key="20">
    <source>
        <dbReference type="RuleBase" id="RU003928"/>
    </source>
</evidence>
<evidence type="ECO:0000256" key="1">
    <source>
        <dbReference type="ARBA" id="ARBA00001958"/>
    </source>
</evidence>
<comment type="subunit">
    <text evidence="3 13">Homotetramer.</text>
</comment>
<evidence type="ECO:0000256" key="15">
    <source>
        <dbReference type="PIRSR" id="PIRSR000130-2"/>
    </source>
</evidence>
<feature type="binding site" evidence="16">
    <location>
        <begin position="249"/>
        <end position="251"/>
    </location>
    <ligand>
        <name>NAD(+)</name>
        <dbReference type="ChEBI" id="CHEBI:57540"/>
    </ligand>
</feature>
<comment type="caution">
    <text evidence="13">Lacks conserved residue(s) required for the propagation of feature annotation.</text>
</comment>
<feature type="binding site" evidence="13">
    <location>
        <position position="249"/>
    </location>
    <ligand>
        <name>NAD(+)</name>
        <dbReference type="ChEBI" id="CHEBI:57540"/>
    </ligand>
</feature>
<feature type="binding site" evidence="13">
    <location>
        <position position="468"/>
    </location>
    <ligand>
        <name>K(+)</name>
        <dbReference type="ChEBI" id="CHEBI:29103"/>
        <note>ligand shared between two tetrameric partners</note>
    </ligand>
</feature>
<dbReference type="SUPFAM" id="SSF51412">
    <property type="entry name" value="Inosine monophosphate dehydrogenase (IMPDH)"/>
    <property type="match status" value="1"/>
</dbReference>
<proteinExistence type="inferred from homology"/>
<feature type="domain" description="CBS" evidence="21">
    <location>
        <begin position="96"/>
        <end position="153"/>
    </location>
</feature>
<gene>
    <name evidence="13 22" type="primary">guaB</name>
    <name evidence="22" type="ORF">ELD05_07760</name>
</gene>
<keyword evidence="6 13" id="KW-0332">GMP biosynthesis</keyword>
<dbReference type="Pfam" id="PF00571">
    <property type="entry name" value="CBS"/>
    <property type="match status" value="2"/>
</dbReference>
<dbReference type="InterPro" id="IPR001093">
    <property type="entry name" value="IMP_DH_GMPRt"/>
</dbReference>
<evidence type="ECO:0000313" key="23">
    <source>
        <dbReference type="Proteomes" id="UP000282930"/>
    </source>
</evidence>
<evidence type="ECO:0000256" key="5">
    <source>
        <dbReference type="ARBA" id="ARBA00022737"/>
    </source>
</evidence>
<comment type="cofactor">
    <cofactor evidence="1 13">
        <name>K(+)</name>
        <dbReference type="ChEBI" id="CHEBI:29103"/>
    </cofactor>
</comment>
<dbReference type="CDD" id="cd04601">
    <property type="entry name" value="CBS_pair_IMPDH"/>
    <property type="match status" value="1"/>
</dbReference>
<dbReference type="RefSeq" id="WP_127351974.1">
    <property type="nucleotide sequence ID" value="NZ_CP034791.1"/>
</dbReference>
<dbReference type="EC" id="1.1.1.205" evidence="13 20"/>
<dbReference type="InterPro" id="IPR000644">
    <property type="entry name" value="CBS_dom"/>
</dbReference>
<feature type="domain" description="CBS" evidence="21">
    <location>
        <begin position="155"/>
        <end position="215"/>
    </location>
</feature>
<feature type="active site" description="Thioimidate intermediate" evidence="13 14">
    <location>
        <position position="306"/>
    </location>
</feature>
<dbReference type="GO" id="GO:0000166">
    <property type="term" value="F:nucleotide binding"/>
    <property type="evidence" value="ECO:0007669"/>
    <property type="project" value="UniProtKB-UniRule"/>
</dbReference>
<dbReference type="UniPathway" id="UPA00601">
    <property type="reaction ID" value="UER00295"/>
</dbReference>
<evidence type="ECO:0000256" key="17">
    <source>
        <dbReference type="PIRSR" id="PIRSR000130-4"/>
    </source>
</evidence>
<dbReference type="SMART" id="SM00116">
    <property type="entry name" value="CBS"/>
    <property type="match status" value="2"/>
</dbReference>
<dbReference type="InterPro" id="IPR015875">
    <property type="entry name" value="IMP_DH/GMP_Rdtase_CS"/>
</dbReference>
<feature type="binding site" evidence="13 15">
    <location>
        <begin position="339"/>
        <end position="341"/>
    </location>
    <ligand>
        <name>IMP</name>
        <dbReference type="ChEBI" id="CHEBI:58053"/>
    </ligand>
</feature>
<dbReference type="EMBL" id="CP034791">
    <property type="protein sequence ID" value="AZT90550.1"/>
    <property type="molecule type" value="Genomic_DNA"/>
</dbReference>
<feature type="binding site" evidence="13 15">
    <location>
        <begin position="386"/>
        <end position="390"/>
    </location>
    <ligand>
        <name>IMP</name>
        <dbReference type="ChEBI" id="CHEBI:58053"/>
    </ligand>
</feature>
<feature type="binding site" evidence="13 15">
    <location>
        <position position="304"/>
    </location>
    <ligand>
        <name>IMP</name>
        <dbReference type="ChEBI" id="CHEBI:58053"/>
    </ligand>
</feature>
<dbReference type="GO" id="GO:0006177">
    <property type="term" value="P:GMP biosynthetic process"/>
    <property type="evidence" value="ECO:0007669"/>
    <property type="project" value="UniProtKB-UniRule"/>
</dbReference>
<dbReference type="KEGG" id="ccha:ELD05_07760"/>
<keyword evidence="4 13" id="KW-0479">Metal-binding</keyword>
<evidence type="ECO:0000256" key="6">
    <source>
        <dbReference type="ARBA" id="ARBA00022749"/>
    </source>
</evidence>
<evidence type="ECO:0000256" key="3">
    <source>
        <dbReference type="ARBA" id="ARBA00011881"/>
    </source>
</evidence>
<feature type="binding site" evidence="13 16">
    <location>
        <begin position="299"/>
        <end position="301"/>
    </location>
    <ligand>
        <name>NAD(+)</name>
        <dbReference type="ChEBI" id="CHEBI:57540"/>
    </ligand>
</feature>
<evidence type="ECO:0000256" key="8">
    <source>
        <dbReference type="ARBA" id="ARBA00022958"/>
    </source>
</evidence>
<organism evidence="22 23">
    <name type="scientific">Caldicellulosiruptor changbaiensis</name>
    <dbReference type="NCBI Taxonomy" id="1222016"/>
    <lineage>
        <taxon>Bacteria</taxon>
        <taxon>Bacillati</taxon>
        <taxon>Bacillota</taxon>
        <taxon>Bacillota incertae sedis</taxon>
        <taxon>Caldicellulosiruptorales</taxon>
        <taxon>Caldicellulosiruptoraceae</taxon>
        <taxon>Caldicellulosiruptor</taxon>
    </lineage>
</organism>
<protein>
    <recommendedName>
        <fullName evidence="13 20">Inosine-5'-monophosphate dehydrogenase</fullName>
        <shortName evidence="13">IMP dehydrogenase</shortName>
        <shortName evidence="13">IMPD</shortName>
        <shortName evidence="13">IMPDH</shortName>
        <ecNumber evidence="13 20">1.1.1.205</ecNumber>
    </recommendedName>
</protein>
<dbReference type="AlphaFoldDB" id="A0A3T0D632"/>
<dbReference type="InterPro" id="IPR046342">
    <property type="entry name" value="CBS_dom_sf"/>
</dbReference>
<keyword evidence="23" id="KW-1185">Reference proteome</keyword>